<proteinExistence type="inferred from homology"/>
<evidence type="ECO:0000256" key="1">
    <source>
        <dbReference type="ARBA" id="ARBA00005351"/>
    </source>
</evidence>
<evidence type="ECO:0000313" key="3">
    <source>
        <dbReference type="EMBL" id="PWZ00735.1"/>
    </source>
</evidence>
<name>A0A317XR10_9BASI</name>
<evidence type="ECO:0000313" key="4">
    <source>
        <dbReference type="Proteomes" id="UP000246740"/>
    </source>
</evidence>
<keyword evidence="4" id="KW-1185">Reference proteome</keyword>
<dbReference type="Proteomes" id="UP000246740">
    <property type="component" value="Unassembled WGS sequence"/>
</dbReference>
<gene>
    <name evidence="3" type="ORF">BCV70DRAFT_199999</name>
</gene>
<dbReference type="PANTHER" id="PTHR12875:SF0">
    <property type="entry name" value="GOLGI TO ER TRAFFIC PROTEIN 4 HOMOLOG"/>
    <property type="match status" value="1"/>
</dbReference>
<evidence type="ECO:0000256" key="2">
    <source>
        <dbReference type="SAM" id="MobiDB-lite"/>
    </source>
</evidence>
<dbReference type="FunCoup" id="A0A317XR10">
    <property type="interactions" value="376"/>
</dbReference>
<protein>
    <submittedName>
        <fullName evidence="3">Uncharacterized protein</fullName>
    </submittedName>
</protein>
<accession>A0A317XR10</accession>
<comment type="similarity">
    <text evidence="1">Belongs to the GET4 family.</text>
</comment>
<feature type="region of interest" description="Disordered" evidence="2">
    <location>
        <begin position="363"/>
        <end position="419"/>
    </location>
</feature>
<dbReference type="PANTHER" id="PTHR12875">
    <property type="entry name" value="GOLGI TO ER TRAFFIC PROTEIN 4 HOMOLOG"/>
    <property type="match status" value="1"/>
</dbReference>
<dbReference type="AlphaFoldDB" id="A0A317XR10"/>
<feature type="compositionally biased region" description="Low complexity" evidence="2">
    <location>
        <begin position="384"/>
        <end position="402"/>
    </location>
</feature>
<organism evidence="3 4">
    <name type="scientific">Testicularia cyperi</name>
    <dbReference type="NCBI Taxonomy" id="1882483"/>
    <lineage>
        <taxon>Eukaryota</taxon>
        <taxon>Fungi</taxon>
        <taxon>Dikarya</taxon>
        <taxon>Basidiomycota</taxon>
        <taxon>Ustilaginomycotina</taxon>
        <taxon>Ustilaginomycetes</taxon>
        <taxon>Ustilaginales</taxon>
        <taxon>Anthracoideaceae</taxon>
        <taxon>Testicularia</taxon>
    </lineage>
</organism>
<dbReference type="Gene3D" id="1.25.40.10">
    <property type="entry name" value="Tetratricopeptide repeat domain"/>
    <property type="match status" value="1"/>
</dbReference>
<dbReference type="InParanoid" id="A0A317XR10"/>
<dbReference type="Pfam" id="PF04190">
    <property type="entry name" value="GET4"/>
    <property type="match status" value="1"/>
</dbReference>
<dbReference type="STRING" id="1882483.A0A317XR10"/>
<dbReference type="InterPro" id="IPR011990">
    <property type="entry name" value="TPR-like_helical_dom_sf"/>
</dbReference>
<reference evidence="3 4" key="1">
    <citation type="journal article" date="2018" name="Mol. Biol. Evol.">
        <title>Broad Genomic Sampling Reveals a Smut Pathogenic Ancestry of the Fungal Clade Ustilaginomycotina.</title>
        <authorList>
            <person name="Kijpornyongpan T."/>
            <person name="Mondo S.J."/>
            <person name="Barry K."/>
            <person name="Sandor L."/>
            <person name="Lee J."/>
            <person name="Lipzen A."/>
            <person name="Pangilinan J."/>
            <person name="LaButti K."/>
            <person name="Hainaut M."/>
            <person name="Henrissat B."/>
            <person name="Grigoriev I.V."/>
            <person name="Spatafora J.W."/>
            <person name="Aime M.C."/>
        </authorList>
    </citation>
    <scope>NUCLEOTIDE SEQUENCE [LARGE SCALE GENOMIC DNA]</scope>
    <source>
        <strain evidence="3 4">MCA 3645</strain>
    </source>
</reference>
<sequence length="419" mass="45179">MSSGYELHQKLRTKTVRQVKKKQYDEAIQSLYDGAVQLLDQKEQGSGCDLGIYMLDVYGMKHQAVDSESRDRVTDLIGRAAPDFWRKKLVDAAIKWTVDAAKESADAAASTSTAGDPLLRLYIAKLLAKESNFHGAESHFLASCIPIPYAVESAPKSFAEMMGDWLAAHAQESAQRDGETRDANALERIEAGRFAMRGAVPLLANQAHQQAATFLQKYIDVVTARQKSLLLPVKPNPKPYVTPGAPSAAPNAWPNVPEAVNSTTLLYLTANADLNFAQMVTALVQDSVKLRTSPGSNGRTPDWLKNSWTQVIRQGEREAPSLQLDDGIRQSISMISSVYFDIAPPRAQNNMLSDMMASLFGGPPAGSQSTAAKQIKPTAPGLAPPSAAVPPTSTSASTSTQQAPPPANTADDLVDDEMD</sequence>
<dbReference type="InterPro" id="IPR007317">
    <property type="entry name" value="GET4"/>
</dbReference>
<dbReference type="OrthoDB" id="10252405at2759"/>
<dbReference type="GO" id="GO:0005829">
    <property type="term" value="C:cytosol"/>
    <property type="evidence" value="ECO:0007669"/>
    <property type="project" value="TreeGrafter"/>
</dbReference>
<dbReference type="GO" id="GO:0045048">
    <property type="term" value="P:protein insertion into ER membrane"/>
    <property type="evidence" value="ECO:0007669"/>
    <property type="project" value="InterPro"/>
</dbReference>
<dbReference type="EMBL" id="KZ819192">
    <property type="protein sequence ID" value="PWZ00735.1"/>
    <property type="molecule type" value="Genomic_DNA"/>
</dbReference>